<comment type="caution">
    <text evidence="1">The sequence shown here is derived from an EMBL/GenBank/DDBJ whole genome shotgun (WGS) entry which is preliminary data.</text>
</comment>
<dbReference type="Proteomes" id="UP001151071">
    <property type="component" value="Unassembled WGS sequence"/>
</dbReference>
<accession>A0A9X3TTR3</accession>
<evidence type="ECO:0000313" key="2">
    <source>
        <dbReference type="Proteomes" id="UP001151071"/>
    </source>
</evidence>
<keyword evidence="2" id="KW-1185">Reference proteome</keyword>
<dbReference type="RefSeq" id="WP_271140778.1">
    <property type="nucleotide sequence ID" value="NZ_JAPYYP010000032.1"/>
</dbReference>
<reference evidence="1" key="1">
    <citation type="submission" date="2022-12" db="EMBL/GenBank/DDBJ databases">
        <title>Draft genome sequence of the thermophilic strain Brevibacillus thermoruber HT42, isolated from Los Humeros, Puebla, Mexico, with biotechnological potential.</title>
        <authorList>
            <person name="Lara Sanchez J."/>
            <person name="Solis Palacios R."/>
            <person name="Bustos Baena A.S."/>
            <person name="Ruz Baez A.E."/>
            <person name="Espinosa Luna G."/>
            <person name="Oliart Ros R.M."/>
        </authorList>
    </citation>
    <scope>NUCLEOTIDE SEQUENCE</scope>
    <source>
        <strain evidence="1">HT42</strain>
    </source>
</reference>
<organism evidence="1 2">
    <name type="scientific">Brevibacillus thermoruber</name>
    <dbReference type="NCBI Taxonomy" id="33942"/>
    <lineage>
        <taxon>Bacteria</taxon>
        <taxon>Bacillati</taxon>
        <taxon>Bacillota</taxon>
        <taxon>Bacilli</taxon>
        <taxon>Bacillales</taxon>
        <taxon>Paenibacillaceae</taxon>
        <taxon>Brevibacillus</taxon>
    </lineage>
</organism>
<evidence type="ECO:0000313" key="1">
    <source>
        <dbReference type="EMBL" id="MDA5110456.1"/>
    </source>
</evidence>
<proteinExistence type="predicted"/>
<name>A0A9X3TTR3_9BACL</name>
<protein>
    <submittedName>
        <fullName evidence="1">Uncharacterized protein</fullName>
    </submittedName>
</protein>
<dbReference type="EMBL" id="JAPYYP010000032">
    <property type="protein sequence ID" value="MDA5110456.1"/>
    <property type="molecule type" value="Genomic_DNA"/>
</dbReference>
<gene>
    <name evidence="1" type="ORF">O3V59_19070</name>
</gene>
<sequence>MDLNELGRKVSNVIQLAGVPILEGQIPMIDRGVPHRPSSLPKGTVGIYLFFFQDECLKIGKAGSNSNARFLSQHYNPESPQIGLNFMSSKLGKVHTSIGHQEMHCPSPLIELR</sequence>
<dbReference type="AlphaFoldDB" id="A0A9X3TTR3"/>